<dbReference type="GO" id="GO:0004523">
    <property type="term" value="F:RNA-DNA hybrid ribonuclease activity"/>
    <property type="evidence" value="ECO:0007669"/>
    <property type="project" value="InterPro"/>
</dbReference>
<evidence type="ECO:0000259" key="1">
    <source>
        <dbReference type="Pfam" id="PF13456"/>
    </source>
</evidence>
<dbReference type="GO" id="GO:0003676">
    <property type="term" value="F:nucleic acid binding"/>
    <property type="evidence" value="ECO:0007669"/>
    <property type="project" value="InterPro"/>
</dbReference>
<accession>B9SF16</accession>
<dbReference type="InterPro" id="IPR002156">
    <property type="entry name" value="RNaseH_domain"/>
</dbReference>
<dbReference type="PANTHER" id="PTHR47723:SF19">
    <property type="entry name" value="POLYNUCLEOTIDYL TRANSFERASE, RIBONUCLEASE H-LIKE SUPERFAMILY PROTEIN"/>
    <property type="match status" value="1"/>
</dbReference>
<evidence type="ECO:0000313" key="2">
    <source>
        <dbReference type="EMBL" id="EEF37793.1"/>
    </source>
</evidence>
<dbReference type="eggNOG" id="KOG1075">
    <property type="taxonomic scope" value="Eukaryota"/>
</dbReference>
<dbReference type="Gene3D" id="3.30.420.10">
    <property type="entry name" value="Ribonuclease H-like superfamily/Ribonuclease H"/>
    <property type="match status" value="1"/>
</dbReference>
<dbReference type="SUPFAM" id="SSF53098">
    <property type="entry name" value="Ribonuclease H-like"/>
    <property type="match status" value="1"/>
</dbReference>
<dbReference type="InterPro" id="IPR012337">
    <property type="entry name" value="RNaseH-like_sf"/>
</dbReference>
<dbReference type="PANTHER" id="PTHR47723">
    <property type="entry name" value="OS05G0353850 PROTEIN"/>
    <property type="match status" value="1"/>
</dbReference>
<sequence>MEVAQSWIAWEPPPLGIIKVNTDGAFRASSSIAGGGGLCRNSQGHWLTGFAFKIGTCSALEAELWGANLAWAKGFKKVILEVDSSMQFGSASVGIGSYLAFTPIGRETSVLTRSQTLHLIWIGVFTI</sequence>
<dbReference type="AlphaFoldDB" id="B9SF16"/>
<dbReference type="CDD" id="cd06222">
    <property type="entry name" value="RNase_H_like"/>
    <property type="match status" value="1"/>
</dbReference>
<dbReference type="InterPro" id="IPR036397">
    <property type="entry name" value="RNaseH_sf"/>
</dbReference>
<proteinExistence type="predicted"/>
<gene>
    <name evidence="2" type="ORF">RCOM_1212170</name>
</gene>
<dbReference type="Proteomes" id="UP000008311">
    <property type="component" value="Unassembled WGS sequence"/>
</dbReference>
<reference evidence="3" key="1">
    <citation type="journal article" date="2010" name="Nat. Biotechnol.">
        <title>Draft genome sequence of the oilseed species Ricinus communis.</title>
        <authorList>
            <person name="Chan A.P."/>
            <person name="Crabtree J."/>
            <person name="Zhao Q."/>
            <person name="Lorenzi H."/>
            <person name="Orvis J."/>
            <person name="Puiu D."/>
            <person name="Melake-Berhan A."/>
            <person name="Jones K.M."/>
            <person name="Redman J."/>
            <person name="Chen G."/>
            <person name="Cahoon E.B."/>
            <person name="Gedil M."/>
            <person name="Stanke M."/>
            <person name="Haas B.J."/>
            <person name="Wortman J.R."/>
            <person name="Fraser-Liggett C.M."/>
            <person name="Ravel J."/>
            <person name="Rabinowicz P.D."/>
        </authorList>
    </citation>
    <scope>NUCLEOTIDE SEQUENCE [LARGE SCALE GENOMIC DNA]</scope>
    <source>
        <strain evidence="3">cv. Hale</strain>
    </source>
</reference>
<dbReference type="InterPro" id="IPR044730">
    <property type="entry name" value="RNase_H-like_dom_plant"/>
</dbReference>
<dbReference type="InterPro" id="IPR053151">
    <property type="entry name" value="RNase_H-like"/>
</dbReference>
<dbReference type="EMBL" id="EQ973941">
    <property type="protein sequence ID" value="EEF37793.1"/>
    <property type="molecule type" value="Genomic_DNA"/>
</dbReference>
<feature type="domain" description="RNase H type-1" evidence="1">
    <location>
        <begin position="21"/>
        <end position="86"/>
    </location>
</feature>
<dbReference type="InParanoid" id="B9SF16"/>
<dbReference type="Pfam" id="PF13456">
    <property type="entry name" value="RVT_3"/>
    <property type="match status" value="1"/>
</dbReference>
<keyword evidence="3" id="KW-1185">Reference proteome</keyword>
<evidence type="ECO:0000313" key="3">
    <source>
        <dbReference type="Proteomes" id="UP000008311"/>
    </source>
</evidence>
<name>B9SF16_RICCO</name>
<organism evidence="2 3">
    <name type="scientific">Ricinus communis</name>
    <name type="common">Castor bean</name>
    <dbReference type="NCBI Taxonomy" id="3988"/>
    <lineage>
        <taxon>Eukaryota</taxon>
        <taxon>Viridiplantae</taxon>
        <taxon>Streptophyta</taxon>
        <taxon>Embryophyta</taxon>
        <taxon>Tracheophyta</taxon>
        <taxon>Spermatophyta</taxon>
        <taxon>Magnoliopsida</taxon>
        <taxon>eudicotyledons</taxon>
        <taxon>Gunneridae</taxon>
        <taxon>Pentapetalae</taxon>
        <taxon>rosids</taxon>
        <taxon>fabids</taxon>
        <taxon>Malpighiales</taxon>
        <taxon>Euphorbiaceae</taxon>
        <taxon>Acalyphoideae</taxon>
        <taxon>Acalypheae</taxon>
        <taxon>Ricinus</taxon>
    </lineage>
</organism>
<protein>
    <submittedName>
        <fullName evidence="2">Nucleic acid binding protein, putative</fullName>
    </submittedName>
</protein>